<sequence>MSMIGEYMRLAPHDLDLALADPEAIRDLIDELWDLQDAGAEPDQRLMDIDKAWHGLVFVLQRAGVPAAVVYGDQPVPDADDWGYGPPSWLSVERVAELSTALGGLDAQAAVDAVPSADLVEADVYPQGAWAQEDGKDYLVGHLKRLTEFFAEASDAGMGMLVWID</sequence>
<comment type="caution">
    <text evidence="1">The sequence shown here is derived from an EMBL/GenBank/DDBJ whole genome shotgun (WGS) entry which is preliminary data.</text>
</comment>
<evidence type="ECO:0000313" key="1">
    <source>
        <dbReference type="EMBL" id="MBA8808963.1"/>
    </source>
</evidence>
<evidence type="ECO:0008006" key="3">
    <source>
        <dbReference type="Google" id="ProtNLM"/>
    </source>
</evidence>
<organism evidence="1 2">
    <name type="scientific">Promicromonospora sukumoe</name>
    <dbReference type="NCBI Taxonomy" id="88382"/>
    <lineage>
        <taxon>Bacteria</taxon>
        <taxon>Bacillati</taxon>
        <taxon>Actinomycetota</taxon>
        <taxon>Actinomycetes</taxon>
        <taxon>Micrococcales</taxon>
        <taxon>Promicromonosporaceae</taxon>
        <taxon>Promicromonospora</taxon>
    </lineage>
</organism>
<keyword evidence="2" id="KW-1185">Reference proteome</keyword>
<dbReference type="Gene3D" id="3.40.1760.10">
    <property type="entry name" value="YfbM-like super family"/>
    <property type="match status" value="1"/>
</dbReference>
<proteinExistence type="predicted"/>
<gene>
    <name evidence="1" type="ORF">FHX71_002905</name>
</gene>
<dbReference type="EMBL" id="JACGWV010000001">
    <property type="protein sequence ID" value="MBA8808963.1"/>
    <property type="molecule type" value="Genomic_DNA"/>
</dbReference>
<dbReference type="Proteomes" id="UP000540568">
    <property type="component" value="Unassembled WGS sequence"/>
</dbReference>
<dbReference type="SUPFAM" id="SSF111069">
    <property type="entry name" value="Hypothetical protein yfbM"/>
    <property type="match status" value="1"/>
</dbReference>
<reference evidence="1 2" key="1">
    <citation type="submission" date="2020-07" db="EMBL/GenBank/DDBJ databases">
        <title>Sequencing the genomes of 1000 actinobacteria strains.</title>
        <authorList>
            <person name="Klenk H.-P."/>
        </authorList>
    </citation>
    <scope>NUCLEOTIDE SEQUENCE [LARGE SCALE GENOMIC DNA]</scope>
    <source>
        <strain evidence="1 2">DSM 44121</strain>
    </source>
</reference>
<protein>
    <recommendedName>
        <fullName evidence="3">DUF1877 family protein</fullName>
    </recommendedName>
</protein>
<dbReference type="AlphaFoldDB" id="A0A7W3PEJ4"/>
<accession>A0A7W3PEJ4</accession>
<name>A0A7W3PEJ4_9MICO</name>
<dbReference type="Pfam" id="PF08974">
    <property type="entry name" value="DUF1877"/>
    <property type="match status" value="1"/>
</dbReference>
<dbReference type="RefSeq" id="WP_182617427.1">
    <property type="nucleotide sequence ID" value="NZ_BAAATF010000003.1"/>
</dbReference>
<evidence type="ECO:0000313" key="2">
    <source>
        <dbReference type="Proteomes" id="UP000540568"/>
    </source>
</evidence>
<dbReference type="InterPro" id="IPR015068">
    <property type="entry name" value="DUF1877"/>
</dbReference>
<dbReference type="InterPro" id="IPR035944">
    <property type="entry name" value="YfbM-like_sf"/>
</dbReference>